<dbReference type="WBParaSite" id="HNAJ_0001215501-mRNA-1">
    <property type="protein sequence ID" value="HNAJ_0001215501-mRNA-1"/>
    <property type="gene ID" value="HNAJ_0001215501"/>
</dbReference>
<dbReference type="InterPro" id="IPR007074">
    <property type="entry name" value="LicD/FKTN/FKRP_NTP_transf"/>
</dbReference>
<evidence type="ECO:0000313" key="2">
    <source>
        <dbReference type="EMBL" id="VDO12298.1"/>
    </source>
</evidence>
<evidence type="ECO:0000313" key="3">
    <source>
        <dbReference type="Proteomes" id="UP000278807"/>
    </source>
</evidence>
<dbReference type="EMBL" id="UZAE01014059">
    <property type="protein sequence ID" value="VDO12298.1"/>
    <property type="molecule type" value="Genomic_DNA"/>
</dbReference>
<sequence length="340" mass="39760">MRDRTVLLLFSVGALIYVNIYHHSVVEWRMKSLSKLELDYNHIFDLNLIPWPNLTRPNVSTMDEVRELGPFDIKTSAGQQRSLEILIEEFKKAMTDAHLEGHWFLHAGALLGSIQHHDFIPWDDDANFKLHIKHRPAVQAILKKLAPKFHTYTMRLRDKLFFAPFNSSITLTSNSIGSHYDAELPWGWPFIDISYFEEFKPNMCQDYRDHSKRYLLSDIFPLTYRPLGKQWFPVPRRPVNFLKSYYNTKGQVCESHIRSHFTGSVTGAVIEDCRKLMDQYPFVHRCLVSSNEFIEQHSGLCDEYLLNGRGHVIHKIRLPLDADECASSFYTIRHESFKCP</sequence>
<name>A0A0R3TWC5_RODNA</name>
<dbReference type="Pfam" id="PF04991">
    <property type="entry name" value="LicD"/>
    <property type="match status" value="1"/>
</dbReference>
<reference evidence="2 3" key="2">
    <citation type="submission" date="2018-11" db="EMBL/GenBank/DDBJ databases">
        <authorList>
            <consortium name="Pathogen Informatics"/>
        </authorList>
    </citation>
    <scope>NUCLEOTIDE SEQUENCE [LARGE SCALE GENOMIC DNA]</scope>
</reference>
<reference evidence="4" key="1">
    <citation type="submission" date="2017-02" db="UniProtKB">
        <authorList>
            <consortium name="WormBaseParasite"/>
        </authorList>
    </citation>
    <scope>IDENTIFICATION</scope>
</reference>
<evidence type="ECO:0000259" key="1">
    <source>
        <dbReference type="Pfam" id="PF04991"/>
    </source>
</evidence>
<dbReference type="AlphaFoldDB" id="A0A0R3TWC5"/>
<protein>
    <submittedName>
        <fullName evidence="4">Lipopolysaccharide choline phosphotransferase</fullName>
    </submittedName>
</protein>
<accession>A0A0R3TWC5</accession>
<evidence type="ECO:0000313" key="4">
    <source>
        <dbReference type="WBParaSite" id="HNAJ_0001215501-mRNA-1"/>
    </source>
</evidence>
<proteinExistence type="predicted"/>
<dbReference type="Proteomes" id="UP000278807">
    <property type="component" value="Unassembled WGS sequence"/>
</dbReference>
<dbReference type="OrthoDB" id="419198at2759"/>
<organism evidence="4">
    <name type="scientific">Rodentolepis nana</name>
    <name type="common">Dwarf tapeworm</name>
    <name type="synonym">Hymenolepis nana</name>
    <dbReference type="NCBI Taxonomy" id="102285"/>
    <lineage>
        <taxon>Eukaryota</taxon>
        <taxon>Metazoa</taxon>
        <taxon>Spiralia</taxon>
        <taxon>Lophotrochozoa</taxon>
        <taxon>Platyhelminthes</taxon>
        <taxon>Cestoda</taxon>
        <taxon>Eucestoda</taxon>
        <taxon>Cyclophyllidea</taxon>
        <taxon>Hymenolepididae</taxon>
        <taxon>Rodentolepis</taxon>
    </lineage>
</organism>
<feature type="domain" description="LicD/FKTN/FKRP nucleotidyltransferase" evidence="1">
    <location>
        <begin position="103"/>
        <end position="144"/>
    </location>
</feature>
<dbReference type="STRING" id="102285.A0A0R3TWC5"/>
<dbReference type="GO" id="GO:0009100">
    <property type="term" value="P:glycoprotein metabolic process"/>
    <property type="evidence" value="ECO:0007669"/>
    <property type="project" value="UniProtKB-ARBA"/>
</dbReference>
<gene>
    <name evidence="2" type="ORF">HNAJ_LOCUS12144</name>
</gene>
<keyword evidence="3" id="KW-1185">Reference proteome</keyword>